<evidence type="ECO:0000256" key="9">
    <source>
        <dbReference type="ARBA" id="ARBA00023170"/>
    </source>
</evidence>
<keyword evidence="4 11" id="KW-0812">Transmembrane</keyword>
<dbReference type="FunFam" id="1.20.1070.10:FF:000002">
    <property type="entry name" value="Olfactory receptor"/>
    <property type="match status" value="1"/>
</dbReference>
<feature type="transmembrane region" description="Helical" evidence="11">
    <location>
        <begin position="134"/>
        <end position="159"/>
    </location>
</feature>
<feature type="domain" description="G-protein coupled receptors family 1 profile" evidence="12">
    <location>
        <begin position="43"/>
        <end position="160"/>
    </location>
</feature>
<feature type="domain" description="G-protein coupled receptors family 1 profile" evidence="12">
    <location>
        <begin position="239"/>
        <end position="491"/>
    </location>
</feature>
<feature type="transmembrane region" description="Helical" evidence="11">
    <location>
        <begin position="305"/>
        <end position="326"/>
    </location>
</feature>
<evidence type="ECO:0000256" key="5">
    <source>
        <dbReference type="ARBA" id="ARBA00022725"/>
    </source>
</evidence>
<dbReference type="Pfam" id="PF13853">
    <property type="entry name" value="7tm_4"/>
    <property type="match status" value="2"/>
</dbReference>
<comment type="caution">
    <text evidence="13">The sequence shown here is derived from an EMBL/GenBank/DDBJ whole genome shotgun (WGS) entry which is preliminary data.</text>
</comment>
<evidence type="ECO:0000256" key="3">
    <source>
        <dbReference type="ARBA" id="ARBA00022606"/>
    </source>
</evidence>
<feature type="transmembrane region" description="Helical" evidence="11">
    <location>
        <begin position="62"/>
        <end position="89"/>
    </location>
</feature>
<feature type="transmembrane region" description="Helical" evidence="11">
    <location>
        <begin position="27"/>
        <end position="50"/>
    </location>
</feature>
<dbReference type="Proteomes" id="UP000335636">
    <property type="component" value="Unassembled WGS sequence"/>
</dbReference>
<dbReference type="PANTHER" id="PTHR26450">
    <property type="entry name" value="OLFACTORY RECEPTOR 56B1-RELATED"/>
    <property type="match status" value="1"/>
</dbReference>
<keyword evidence="14" id="KW-1185">Reference proteome</keyword>
<dbReference type="GO" id="GO:0071396">
    <property type="term" value="P:cellular response to lipid"/>
    <property type="evidence" value="ECO:0007669"/>
    <property type="project" value="UniProtKB-ARBA"/>
</dbReference>
<evidence type="ECO:0000313" key="13">
    <source>
        <dbReference type="EMBL" id="VTJ62272.1"/>
    </source>
</evidence>
<reference evidence="13" key="1">
    <citation type="submission" date="2019-04" db="EMBL/GenBank/DDBJ databases">
        <authorList>
            <person name="Alioto T."/>
            <person name="Alioto T."/>
        </authorList>
    </citation>
    <scope>NUCLEOTIDE SEQUENCE [LARGE SCALE GENOMIC DNA]</scope>
</reference>
<dbReference type="FunFam" id="1.20.1070.10:FF:000006">
    <property type="entry name" value="Olfactory receptor"/>
    <property type="match status" value="1"/>
</dbReference>
<feature type="transmembrane region" description="Helical" evidence="11">
    <location>
        <begin position="258"/>
        <end position="285"/>
    </location>
</feature>
<feature type="transmembrane region" description="Helical" evidence="11">
    <location>
        <begin position="435"/>
        <end position="458"/>
    </location>
</feature>
<feature type="transmembrane region" description="Helical" evidence="11">
    <location>
        <begin position="223"/>
        <end position="246"/>
    </location>
</feature>
<evidence type="ECO:0000256" key="6">
    <source>
        <dbReference type="ARBA" id="ARBA00022989"/>
    </source>
</evidence>
<dbReference type="SUPFAM" id="SSF81321">
    <property type="entry name" value="Family A G protein-coupled receptor-like"/>
    <property type="match status" value="2"/>
</dbReference>
<dbReference type="InterPro" id="IPR050402">
    <property type="entry name" value="OR51/52/56-like"/>
</dbReference>
<feature type="transmembrane region" description="Helical" evidence="11">
    <location>
        <begin position="394"/>
        <end position="423"/>
    </location>
</feature>
<keyword evidence="6 11" id="KW-1133">Transmembrane helix</keyword>
<evidence type="ECO:0000256" key="2">
    <source>
        <dbReference type="ARBA" id="ARBA00004141"/>
    </source>
</evidence>
<accession>A0A5E4B0X7</accession>
<dbReference type="InterPro" id="IPR000725">
    <property type="entry name" value="Olfact_rcpt"/>
</dbReference>
<evidence type="ECO:0000256" key="1">
    <source>
        <dbReference type="ARBA" id="ARBA00002936"/>
    </source>
</evidence>
<keyword evidence="7" id="KW-0297">G-protein coupled receptor</keyword>
<dbReference type="InterPro" id="IPR017452">
    <property type="entry name" value="GPCR_Rhodpsn_7TM"/>
</dbReference>
<organism evidence="13 14">
    <name type="scientific">Marmota monax</name>
    <name type="common">Woodchuck</name>
    <dbReference type="NCBI Taxonomy" id="9995"/>
    <lineage>
        <taxon>Eukaryota</taxon>
        <taxon>Metazoa</taxon>
        <taxon>Chordata</taxon>
        <taxon>Craniata</taxon>
        <taxon>Vertebrata</taxon>
        <taxon>Euteleostomi</taxon>
        <taxon>Mammalia</taxon>
        <taxon>Eutheria</taxon>
        <taxon>Euarchontoglires</taxon>
        <taxon>Glires</taxon>
        <taxon>Rodentia</taxon>
        <taxon>Sciuromorpha</taxon>
        <taxon>Sciuridae</taxon>
        <taxon>Xerinae</taxon>
        <taxon>Marmotini</taxon>
        <taxon>Marmota</taxon>
    </lineage>
</organism>
<evidence type="ECO:0000259" key="12">
    <source>
        <dbReference type="PROSITE" id="PS50262"/>
    </source>
</evidence>
<comment type="function">
    <text evidence="1">Odorant receptor.</text>
</comment>
<keyword evidence="9" id="KW-0675">Receptor</keyword>
<evidence type="ECO:0000256" key="4">
    <source>
        <dbReference type="ARBA" id="ARBA00022692"/>
    </source>
</evidence>
<name>A0A5E4B0X7_MARMO</name>
<dbReference type="GO" id="GO:0004984">
    <property type="term" value="F:olfactory receptor activity"/>
    <property type="evidence" value="ECO:0007669"/>
    <property type="project" value="InterPro"/>
</dbReference>
<proteinExistence type="predicted"/>
<evidence type="ECO:0000256" key="11">
    <source>
        <dbReference type="SAM" id="Phobius"/>
    </source>
</evidence>
<dbReference type="AlphaFoldDB" id="A0A5E4B0X7"/>
<protein>
    <recommendedName>
        <fullName evidence="12">G-protein coupled receptors family 1 profile domain-containing protein</fullName>
    </recommendedName>
</protein>
<keyword evidence="10" id="KW-0807">Transducer</keyword>
<dbReference type="PRINTS" id="PR00245">
    <property type="entry name" value="OLFACTORYR"/>
</dbReference>
<dbReference type="GO" id="GO:0004930">
    <property type="term" value="F:G protein-coupled receptor activity"/>
    <property type="evidence" value="ECO:0007669"/>
    <property type="project" value="UniProtKB-KW"/>
</dbReference>
<dbReference type="PANTHER" id="PTHR26450:SF18">
    <property type="entry name" value="OLFACTORY RECEPTOR 52N5"/>
    <property type="match status" value="1"/>
</dbReference>
<feature type="transmembrane region" description="Helical" evidence="11">
    <location>
        <begin position="101"/>
        <end position="122"/>
    </location>
</feature>
<keyword evidence="8 11" id="KW-0472">Membrane</keyword>
<dbReference type="GO" id="GO:0005886">
    <property type="term" value="C:plasma membrane"/>
    <property type="evidence" value="ECO:0007669"/>
    <property type="project" value="TreeGrafter"/>
</dbReference>
<dbReference type="Gene3D" id="1.20.1070.10">
    <property type="entry name" value="Rhodopsin 7-helix transmembrane proteins"/>
    <property type="match status" value="2"/>
</dbReference>
<keyword evidence="5" id="KW-0552">Olfaction</keyword>
<feature type="transmembrane region" description="Helical" evidence="11">
    <location>
        <begin position="338"/>
        <end position="361"/>
    </location>
</feature>
<evidence type="ECO:0000256" key="10">
    <source>
        <dbReference type="ARBA" id="ARBA00023224"/>
    </source>
</evidence>
<sequence length="513" mass="57889">MSLLNVTSLTPASFILNGIPGLEEVHLWISFPLCAMYSIALTGNFGLMYLIYSEEALHRPMYIFLALLSFTDVLMCTSTLPNTLCILWFNLKEIDFKAYLAQMFFVHTFTKMESGVLMFMALDRYMAICYPLRYATILTNVVIAKARLLTFLRGVMIVIPFSFLTKRLPYCRGNIIPHTWMDRDFYKKSSSSSELVMFNSNNSYVASQSFILNGIPGLERVHVWISLPLFTMYIMSLVGNLGLVYLIHHEEALHRPMYCFLAMLSLTDLLTCTTTLPNALCIFWFDLKKINFNACLVQMFFVHGFTGVESGVLMLMALDCYVAICYPLRYSTILTNPIIAKAGLATFLRGMLLMIPFPFLVKHLPFCQDNIISHTYCDHMSVVKLSCASIKVNVIYGLIVVLLIGVFDISCISVSYTMILQAVISLSSSAARQKAFSTCTAHISAIIITYVPALFTFFTHRFGGHTIPPSLHIIVANLYLLLPPMLNPIVYGVKTKQIRDCVIKFFQGQKIGS</sequence>
<feature type="transmembrane region" description="Helical" evidence="11">
    <location>
        <begin position="470"/>
        <end position="490"/>
    </location>
</feature>
<evidence type="ECO:0000313" key="14">
    <source>
        <dbReference type="Proteomes" id="UP000335636"/>
    </source>
</evidence>
<evidence type="ECO:0000256" key="7">
    <source>
        <dbReference type="ARBA" id="ARBA00023040"/>
    </source>
</evidence>
<evidence type="ECO:0000256" key="8">
    <source>
        <dbReference type="ARBA" id="ARBA00023136"/>
    </source>
</evidence>
<keyword evidence="3" id="KW-0716">Sensory transduction</keyword>
<comment type="subcellular location">
    <subcellularLocation>
        <location evidence="2">Membrane</location>
        <topology evidence="2">Multi-pass membrane protein</topology>
    </subcellularLocation>
</comment>
<dbReference type="EMBL" id="CABDUW010000194">
    <property type="protein sequence ID" value="VTJ62272.1"/>
    <property type="molecule type" value="Genomic_DNA"/>
</dbReference>
<gene>
    <name evidence="13" type="ORF">MONAX_5E025489</name>
</gene>
<dbReference type="PROSITE" id="PS50262">
    <property type="entry name" value="G_PROTEIN_RECEP_F1_2"/>
    <property type="match status" value="2"/>
</dbReference>